<dbReference type="Proteomes" id="UP000037136">
    <property type="component" value="Unassembled WGS sequence"/>
</dbReference>
<dbReference type="OrthoDB" id="3366093at2759"/>
<feature type="compositionally biased region" description="Polar residues" evidence="1">
    <location>
        <begin position="537"/>
        <end position="555"/>
    </location>
</feature>
<evidence type="ECO:0000313" key="3">
    <source>
        <dbReference type="EMBL" id="PFH58716.1"/>
    </source>
</evidence>
<feature type="compositionally biased region" description="Polar residues" evidence="1">
    <location>
        <begin position="234"/>
        <end position="251"/>
    </location>
</feature>
<accession>A0A2A9PD19</accession>
<feature type="compositionally biased region" description="Basic and acidic residues" evidence="1">
    <location>
        <begin position="431"/>
        <end position="440"/>
    </location>
</feature>
<feature type="compositionally biased region" description="Polar residues" evidence="1">
    <location>
        <begin position="719"/>
        <end position="731"/>
    </location>
</feature>
<comment type="caution">
    <text evidence="3">The sequence shown here is derived from an EMBL/GenBank/DDBJ whole genome shotgun (WGS) entry which is preliminary data.</text>
</comment>
<dbReference type="GO" id="GO:0009986">
    <property type="term" value="C:cell surface"/>
    <property type="evidence" value="ECO:0007669"/>
    <property type="project" value="TreeGrafter"/>
</dbReference>
<dbReference type="GO" id="GO:0005886">
    <property type="term" value="C:plasma membrane"/>
    <property type="evidence" value="ECO:0007669"/>
    <property type="project" value="InterPro"/>
</dbReference>
<dbReference type="GO" id="GO:0030010">
    <property type="term" value="P:establishment of cell polarity"/>
    <property type="evidence" value="ECO:0007669"/>
    <property type="project" value="TreeGrafter"/>
</dbReference>
<keyword evidence="4" id="KW-1185">Reference proteome</keyword>
<sequence>MSVATQLNHIFSRLTSLRYRSFTYRASSTFVASILTHTAKSIVLLRYHFVDDPSIYLILPKSNAVIVALALIGIVAAGPDPEQPHIYFPRNEVTRQTFNSTSSTSHILTTTENGLSTDPDSSSSSLHLLDELVSSLLRSATEATSSDRLDDSIVTPVGPPALTDAPSGTGGLPYATVASTSIKSMIGSTQRPEPTRQDGTQEPSSVKPNFGSTQRQQPSSQDDTHRSSSDKSEPGSTSRPGPSSQDGTQRSSSDKLESGSTQRPQPSSQVDTQRPSSDKLESGSTQRPQPSSQVGTQSSSDKLESGSTQRPQPSSQVGTQSSSDKPDFGSTSNAAPSSQGTLQRPSSDKPEFGSTSRPASSSQGTIQRSSLDKTEPGSTQRPELSSHDSSNKSSTRQHEAASTYKPGPSSYASPQASTSGKPEPTSTSRSDPTRHSHLDLPSDAGIVIGPNGIVTPTPSSSSRLRDDSSDSRPPTTGHSAEPSVTENETQAQSSATGEVKAAKPPVVGLRKGTKSPATDKGPELPGADGSLAPTPRVNGSSLQPNEPSTTSSSTKDGILAPVGNLASGLLPVPTANTVSSASSAVYSSAPTSVPTTKAGLSAPSDVDGNRPIPIPSISDVFSRPGGTAVRTTSASASSTETSIPSSVITSIENVAPTTSRTAHLPDSDGVVSSPTSRSDSTEPEETSTNGLLPAVTSKAAALTSLVPAVNSILPPPANSTAPSTLSNLTVGSTSSVSDPTIPPPIPVLPTGTAPTATSTSSVPTPVSSSDRDIAADTFMSSNSSAAYTPPETASPTKSDGLLPLVTSLLLTQTSSTAQTSSDLPLNTTLAVLPTATSQPPTLTSGLFNATTASTVAEVPVTSATSTQITSSSQTAETSGPPTIAPVTNATSSVEPSSQSLKPTLNTTSTLEPTVSSTGPATTELLLTTSVANTTEAASKTTSLYRFPHSSPSIHTASSSSSLSSLHPTTTVGSIMTSDRPSLTAVTTERKPSLTAVTTERKPSSTVVTTERKPSSTVVTTERKPSSTVVSQQLPTSSSASQPPSEAPQPAPTNFPKYIAPSKPAALAPVGTRNITIALNNIVMYNEIDIISTFNITSRLLPSLLSLSLAPRSADKIVIFSLERCVDSVQPFSVLAHTSFPDDDGFVRQLQLNLGLANSPIYTTDAAELTKVIEKNLKASGQSITPTDTQAALKLRDNLDKFHNITVEHCVARGSEKGATSGGDLGSNGDVQNAPNPGNQTEKEKLTTMGVAFGVVGAGFMYGAAMFIIARRYKRKRQTHRRSSSVSNSQDSSEMQQAGGASPPLMGGALPSRDYFSYGAEGRDSRGSGRSGMANSGRTANISAPVAAENSLGWN</sequence>
<feature type="compositionally biased region" description="Polar residues" evidence="1">
    <location>
        <begin position="282"/>
        <end position="345"/>
    </location>
</feature>
<reference evidence="3 4" key="2">
    <citation type="journal article" date="2017" name="Sci. Rep.">
        <title>Ant-infecting Ophiocordyceps genomes reveal a high diversity of potential behavioral manipulation genes and a possible major role for enterotoxins.</title>
        <authorList>
            <person name="de Bekker C."/>
            <person name="Ohm R.A."/>
            <person name="Evans H.C."/>
            <person name="Brachmann A."/>
            <person name="Hughes D.P."/>
        </authorList>
    </citation>
    <scope>NUCLEOTIDE SEQUENCE [LARGE SCALE GENOMIC DNA]</scope>
    <source>
        <strain evidence="3 4">SC16a</strain>
    </source>
</reference>
<name>A0A2A9PD19_OPHUN</name>
<feature type="compositionally biased region" description="Low complexity" evidence="1">
    <location>
        <begin position="861"/>
        <end position="878"/>
    </location>
</feature>
<feature type="compositionally biased region" description="Low complexity" evidence="1">
    <location>
        <begin position="947"/>
        <end position="970"/>
    </location>
</feature>
<dbReference type="EMBL" id="LAZP02000264">
    <property type="protein sequence ID" value="PFH58716.1"/>
    <property type="molecule type" value="Genomic_DNA"/>
</dbReference>
<reference evidence="3 4" key="1">
    <citation type="journal article" date="2015" name="BMC Genomics">
        <title>Gene expression during zombie ant biting behavior reflects the complexity underlying fungal parasitic behavioral manipulation.</title>
        <authorList>
            <person name="de Bekker C."/>
            <person name="Ohm R.A."/>
            <person name="Loreto R.G."/>
            <person name="Sebastian A."/>
            <person name="Albert I."/>
            <person name="Merrow M."/>
            <person name="Brachmann A."/>
            <person name="Hughes D.P."/>
        </authorList>
    </citation>
    <scope>NUCLEOTIDE SEQUENCE [LARGE SCALE GENOMIC DNA]</scope>
    <source>
        <strain evidence="3 4">SC16a</strain>
    </source>
</reference>
<feature type="region of interest" description="Disordered" evidence="1">
    <location>
        <begin position="1273"/>
        <end position="1341"/>
    </location>
</feature>
<dbReference type="GO" id="GO:0031505">
    <property type="term" value="P:fungal-type cell wall organization"/>
    <property type="evidence" value="ECO:0007669"/>
    <property type="project" value="TreeGrafter"/>
</dbReference>
<feature type="compositionally biased region" description="Polar residues" evidence="1">
    <location>
        <begin position="482"/>
        <end position="496"/>
    </location>
</feature>
<dbReference type="GO" id="GO:0001402">
    <property type="term" value="P:signal transduction involved in filamentous growth"/>
    <property type="evidence" value="ECO:0007669"/>
    <property type="project" value="TreeGrafter"/>
</dbReference>
<dbReference type="GO" id="GO:0030427">
    <property type="term" value="C:site of polarized growth"/>
    <property type="evidence" value="ECO:0007669"/>
    <property type="project" value="TreeGrafter"/>
</dbReference>
<feature type="compositionally biased region" description="Polar residues" evidence="1">
    <location>
        <begin position="1332"/>
        <end position="1341"/>
    </location>
</feature>
<dbReference type="GO" id="GO:0005576">
    <property type="term" value="C:extracellular region"/>
    <property type="evidence" value="ECO:0007669"/>
    <property type="project" value="TreeGrafter"/>
</dbReference>
<dbReference type="InterPro" id="IPR039295">
    <property type="entry name" value="MSB2"/>
</dbReference>
<dbReference type="GO" id="GO:0007232">
    <property type="term" value="P:osmosensory signaling pathway via Sho1 osmosensor"/>
    <property type="evidence" value="ECO:0007669"/>
    <property type="project" value="InterPro"/>
</dbReference>
<feature type="region of interest" description="Disordered" evidence="1">
    <location>
        <begin position="142"/>
        <end position="692"/>
    </location>
</feature>
<feature type="compositionally biased region" description="Low complexity" evidence="1">
    <location>
        <begin position="100"/>
        <end position="124"/>
    </location>
</feature>
<feature type="compositionally biased region" description="Polar residues" evidence="1">
    <location>
        <begin position="258"/>
        <end position="275"/>
    </location>
</feature>
<feature type="compositionally biased region" description="Polar residues" evidence="1">
    <location>
        <begin position="971"/>
        <end position="986"/>
    </location>
</feature>
<feature type="compositionally biased region" description="Polar residues" evidence="1">
    <location>
        <begin position="1003"/>
        <end position="1029"/>
    </location>
</feature>
<feature type="compositionally biased region" description="Polar residues" evidence="1">
    <location>
        <begin position="177"/>
        <end position="221"/>
    </location>
</feature>
<evidence type="ECO:0000256" key="2">
    <source>
        <dbReference type="SAM" id="Phobius"/>
    </source>
</evidence>
<dbReference type="PANTHER" id="PTHR35778">
    <property type="entry name" value="SIGNALING MUCIN HKR1-RELATED"/>
    <property type="match status" value="1"/>
</dbReference>
<evidence type="ECO:0000256" key="1">
    <source>
        <dbReference type="SAM" id="MobiDB-lite"/>
    </source>
</evidence>
<feature type="compositionally biased region" description="Polar residues" evidence="1">
    <location>
        <begin position="885"/>
        <end position="919"/>
    </location>
</feature>
<organism evidence="3 4">
    <name type="scientific">Ophiocordyceps unilateralis</name>
    <name type="common">Zombie-ant fungus</name>
    <name type="synonym">Torrubia unilateralis</name>
    <dbReference type="NCBI Taxonomy" id="268505"/>
    <lineage>
        <taxon>Eukaryota</taxon>
        <taxon>Fungi</taxon>
        <taxon>Dikarya</taxon>
        <taxon>Ascomycota</taxon>
        <taxon>Pezizomycotina</taxon>
        <taxon>Sordariomycetes</taxon>
        <taxon>Hypocreomycetidae</taxon>
        <taxon>Hypocreales</taxon>
        <taxon>Ophiocordycipitaceae</taxon>
        <taxon>Ophiocordyceps</taxon>
    </lineage>
</organism>
<feature type="compositionally biased region" description="Polar residues" evidence="1">
    <location>
        <begin position="410"/>
        <end position="430"/>
    </location>
</feature>
<feature type="transmembrane region" description="Helical" evidence="2">
    <location>
        <begin position="1248"/>
        <end position="1269"/>
    </location>
</feature>
<proteinExistence type="predicted"/>
<keyword evidence="2" id="KW-1133">Transmembrane helix</keyword>
<keyword evidence="2" id="KW-0812">Transmembrane</keyword>
<feature type="compositionally biased region" description="Low complexity" evidence="1">
    <location>
        <begin position="627"/>
        <end position="652"/>
    </location>
</feature>
<feature type="region of interest" description="Disordered" evidence="1">
    <location>
        <begin position="861"/>
        <end position="919"/>
    </location>
</feature>
<feature type="region of interest" description="Disordered" evidence="1">
    <location>
        <begin position="1215"/>
        <end position="1241"/>
    </location>
</feature>
<gene>
    <name evidence="3" type="ORF">XA68_13314</name>
</gene>
<feature type="compositionally biased region" description="Low complexity" evidence="1">
    <location>
        <begin position="1283"/>
        <end position="1292"/>
    </location>
</feature>
<feature type="compositionally biased region" description="Basic residues" evidence="1">
    <location>
        <begin position="1273"/>
        <end position="1282"/>
    </location>
</feature>
<feature type="compositionally biased region" description="Low complexity" evidence="1">
    <location>
        <begin position="572"/>
        <end position="594"/>
    </location>
</feature>
<dbReference type="STRING" id="268505.A0A2A9PD19"/>
<feature type="compositionally biased region" description="Low complexity" evidence="1">
    <location>
        <begin position="748"/>
        <end position="768"/>
    </location>
</feature>
<feature type="region of interest" description="Disordered" evidence="1">
    <location>
        <begin position="99"/>
        <end position="124"/>
    </location>
</feature>
<keyword evidence="2" id="KW-0472">Membrane</keyword>
<dbReference type="GO" id="GO:0005034">
    <property type="term" value="F:osmosensor activity"/>
    <property type="evidence" value="ECO:0007669"/>
    <property type="project" value="InterPro"/>
</dbReference>
<feature type="compositionally biased region" description="Polar residues" evidence="1">
    <location>
        <begin position="1228"/>
        <end position="1239"/>
    </location>
</feature>
<protein>
    <submittedName>
        <fullName evidence="3">Uncharacterized protein</fullName>
    </submittedName>
</protein>
<dbReference type="GO" id="GO:0006972">
    <property type="term" value="P:hyperosmotic response"/>
    <property type="evidence" value="ECO:0007669"/>
    <property type="project" value="TreeGrafter"/>
</dbReference>
<dbReference type="PANTHER" id="PTHR35778:SF1">
    <property type="entry name" value="SIGNALING MUCIN HKR1-RELATED"/>
    <property type="match status" value="1"/>
</dbReference>
<feature type="compositionally biased region" description="Basic and acidic residues" evidence="1">
    <location>
        <begin position="222"/>
        <end position="233"/>
    </location>
</feature>
<feature type="region of interest" description="Disordered" evidence="1">
    <location>
        <begin position="719"/>
        <end position="770"/>
    </location>
</feature>
<feature type="compositionally biased region" description="Low complexity" evidence="1">
    <location>
        <begin position="1030"/>
        <end position="1043"/>
    </location>
</feature>
<feature type="region of interest" description="Disordered" evidence="1">
    <location>
        <begin position="945"/>
        <end position="1056"/>
    </location>
</feature>
<feature type="compositionally biased region" description="Polar residues" evidence="1">
    <location>
        <begin position="353"/>
        <end position="369"/>
    </location>
</feature>
<evidence type="ECO:0000313" key="4">
    <source>
        <dbReference type="Proteomes" id="UP000037136"/>
    </source>
</evidence>